<dbReference type="EMBL" id="JANDBD010000014">
    <property type="protein sequence ID" value="MCP9275973.1"/>
    <property type="molecule type" value="Genomic_DNA"/>
</dbReference>
<dbReference type="InterPro" id="IPR029064">
    <property type="entry name" value="Ribosomal_eL30-like_sf"/>
</dbReference>
<organism evidence="1 2">
    <name type="scientific">Mycolicibacterium arenosum</name>
    <dbReference type="NCBI Taxonomy" id="2952157"/>
    <lineage>
        <taxon>Bacteria</taxon>
        <taxon>Bacillati</taxon>
        <taxon>Actinomycetota</taxon>
        <taxon>Actinomycetes</taxon>
        <taxon>Mycobacteriales</taxon>
        <taxon>Mycobacteriaceae</taxon>
        <taxon>Mycolicibacterium</taxon>
    </lineage>
</organism>
<keyword evidence="2" id="KW-1185">Reference proteome</keyword>
<protein>
    <recommendedName>
        <fullName evidence="3">Peptide chain release factor 1</fullName>
    </recommendedName>
</protein>
<comment type="caution">
    <text evidence="1">The sequence shown here is derived from an EMBL/GenBank/DDBJ whole genome shotgun (WGS) entry which is preliminary data.</text>
</comment>
<dbReference type="RefSeq" id="WP_255063832.1">
    <property type="nucleotide sequence ID" value="NZ_JANDBD010000014.1"/>
</dbReference>
<dbReference type="Proteomes" id="UP001651690">
    <property type="component" value="Unassembled WGS sequence"/>
</dbReference>
<gene>
    <name evidence="1" type="ORF">NM203_27690</name>
</gene>
<dbReference type="Gene3D" id="3.30.1330.30">
    <property type="match status" value="1"/>
</dbReference>
<sequence length="365" mass="38757">MNVENLRQLTSATGPFASVYLDDSRDSSDAVLRFETTWHAVRARLVDLGANDDLVTEVENAMLNNPPAVGRRGRVVIATADGVLIDEHVPNVPPAPEVRVSDYPYILPLTTIGVARPPYTFAAVDERGADLTTHQNGIARSESVEGEGFPVHKPATAGWNGYGDLQHTAEEAVRMNVRAVADRLTSVIDGSNAEVVFVAGAVRPRHDVVAALPVRAAERVVQLHGGAEGHRVREAEITELLDAEFDRFAHTETTRLIERYTEEQASASGLAVEGMFAVCGALRAGNVDTLIVVDLDDAMVVMGKGPRTIAPHAGALVQAVVGVGRADEVLPMAALAVDATVVTLRSGLSPRDGVAALLRYFPGGG</sequence>
<proteinExistence type="predicted"/>
<accession>A0ABT1M9Y4</accession>
<reference evidence="1 2" key="1">
    <citation type="submission" date="2022-06" db="EMBL/GenBank/DDBJ databases">
        <title>Mycolicibacterium sp. CAU 1645 isolated from seawater.</title>
        <authorList>
            <person name="Kim W."/>
        </authorList>
    </citation>
    <scope>NUCLEOTIDE SEQUENCE [LARGE SCALE GENOMIC DNA]</scope>
    <source>
        <strain evidence="1 2">CAU 1645</strain>
    </source>
</reference>
<evidence type="ECO:0008006" key="3">
    <source>
        <dbReference type="Google" id="ProtNLM"/>
    </source>
</evidence>
<evidence type="ECO:0000313" key="1">
    <source>
        <dbReference type="EMBL" id="MCP9275973.1"/>
    </source>
</evidence>
<dbReference type="InterPro" id="IPR040701">
    <property type="entry name" value="Bact_RF_family2"/>
</dbReference>
<name>A0ABT1M9Y4_9MYCO</name>
<dbReference type="Pfam" id="PF18844">
    <property type="entry name" value="baeRF_family2"/>
    <property type="match status" value="1"/>
</dbReference>
<evidence type="ECO:0000313" key="2">
    <source>
        <dbReference type="Proteomes" id="UP001651690"/>
    </source>
</evidence>